<sequence>MSPRITSSSSVEPFTPTKLDSVGVSLESFTYVEDSTFSSSTPLSRFSGDQIPMRTGAQDFNHGSSSADSTASTKDVRLGLLTGNHGSSADETSFFLPSPRTDAGAASSISLGTPDGRVRPQSRPGPPRCQCFARVLQFMAQLSTDPSQAWSVARDGGGPGPVVSCFPWNDTTNDRDEDDVEGDSDEEDQHRVFVQHILSRLAGLRALIIRLSKRLTEPKSESFPGASRWPTLPQVPSYYSVVEGRIEIMPFSASSLGALSSDLHNRLSGMSQAISGKLQELQEEWNEKNGW</sequence>
<feature type="region of interest" description="Disordered" evidence="1">
    <location>
        <begin position="88"/>
        <end position="125"/>
    </location>
</feature>
<keyword evidence="3" id="KW-1185">Reference proteome</keyword>
<feature type="region of interest" description="Disordered" evidence="1">
    <location>
        <begin position="166"/>
        <end position="187"/>
    </location>
</feature>
<gene>
    <name evidence="2" type="ORF">QIS74_07398</name>
</gene>
<dbReference type="Proteomes" id="UP001327957">
    <property type="component" value="Unassembled WGS sequence"/>
</dbReference>
<feature type="compositionally biased region" description="Polar residues" evidence="1">
    <location>
        <begin position="34"/>
        <end position="44"/>
    </location>
</feature>
<name>A0AAV9TBR9_9PEZI</name>
<comment type="caution">
    <text evidence="2">The sequence shown here is derived from an EMBL/GenBank/DDBJ whole genome shotgun (WGS) entry which is preliminary data.</text>
</comment>
<feature type="compositionally biased region" description="Acidic residues" evidence="1">
    <location>
        <begin position="175"/>
        <end position="187"/>
    </location>
</feature>
<evidence type="ECO:0000313" key="2">
    <source>
        <dbReference type="EMBL" id="KAK6217284.1"/>
    </source>
</evidence>
<dbReference type="AlphaFoldDB" id="A0AAV9TBR9"/>
<dbReference type="EMBL" id="JASAOK010000039">
    <property type="protein sequence ID" value="KAK6217284.1"/>
    <property type="molecule type" value="Genomic_DNA"/>
</dbReference>
<proteinExistence type="predicted"/>
<accession>A0AAV9TBR9</accession>
<reference evidence="2 3" key="1">
    <citation type="submission" date="2023-04" db="EMBL/GenBank/DDBJ databases">
        <title>Colletotrichum tabacum stain YC1 causing leaf anthracnose on Nicotiana tabacum(L.) cv.</title>
        <authorList>
            <person name="Ji Z."/>
            <person name="Wang M."/>
            <person name="Zhang J."/>
            <person name="Wang N."/>
            <person name="Zhou Z."/>
        </authorList>
    </citation>
    <scope>NUCLEOTIDE SEQUENCE [LARGE SCALE GENOMIC DNA]</scope>
    <source>
        <strain evidence="2 3">YC1</strain>
    </source>
</reference>
<protein>
    <submittedName>
        <fullName evidence="2">Uncharacterized protein</fullName>
    </submittedName>
</protein>
<organism evidence="2 3">
    <name type="scientific">Colletotrichum tabaci</name>
    <dbReference type="NCBI Taxonomy" id="1209068"/>
    <lineage>
        <taxon>Eukaryota</taxon>
        <taxon>Fungi</taxon>
        <taxon>Dikarya</taxon>
        <taxon>Ascomycota</taxon>
        <taxon>Pezizomycotina</taxon>
        <taxon>Sordariomycetes</taxon>
        <taxon>Hypocreomycetidae</taxon>
        <taxon>Glomerellales</taxon>
        <taxon>Glomerellaceae</taxon>
        <taxon>Colletotrichum</taxon>
        <taxon>Colletotrichum destructivum species complex</taxon>
    </lineage>
</organism>
<evidence type="ECO:0000313" key="3">
    <source>
        <dbReference type="Proteomes" id="UP001327957"/>
    </source>
</evidence>
<feature type="region of interest" description="Disordered" evidence="1">
    <location>
        <begin position="34"/>
        <end position="72"/>
    </location>
</feature>
<evidence type="ECO:0000256" key="1">
    <source>
        <dbReference type="SAM" id="MobiDB-lite"/>
    </source>
</evidence>